<dbReference type="GO" id="GO:0004222">
    <property type="term" value="F:metalloendopeptidase activity"/>
    <property type="evidence" value="ECO:0007669"/>
    <property type="project" value="InterPro"/>
</dbReference>
<feature type="transmembrane region" description="Helical" evidence="5">
    <location>
        <begin position="44"/>
        <end position="63"/>
    </location>
</feature>
<comment type="subcellular location">
    <subcellularLocation>
        <location evidence="1">Endomembrane system</location>
        <topology evidence="1">Multi-pass membrane protein</topology>
    </subcellularLocation>
</comment>
<dbReference type="GO" id="GO:0031293">
    <property type="term" value="P:membrane protein intracellular domain proteolysis"/>
    <property type="evidence" value="ECO:0007669"/>
    <property type="project" value="TreeGrafter"/>
</dbReference>
<feature type="transmembrane region" description="Helical" evidence="5">
    <location>
        <begin position="12"/>
        <end position="32"/>
    </location>
</feature>
<evidence type="ECO:0000256" key="5">
    <source>
        <dbReference type="SAM" id="Phobius"/>
    </source>
</evidence>
<dbReference type="GO" id="GO:0005737">
    <property type="term" value="C:cytoplasm"/>
    <property type="evidence" value="ECO:0007669"/>
    <property type="project" value="TreeGrafter"/>
</dbReference>
<dbReference type="SMART" id="SM00228">
    <property type="entry name" value="PDZ"/>
    <property type="match status" value="1"/>
</dbReference>
<reference evidence="8" key="1">
    <citation type="journal article" date="2018" name="Genome Announc.">
        <title>Complete Genome Sequence of the Methanococcus maripaludis Type Strain JJ (DSM 2067), a Model for Selenoprotein Synthesis in Archaea.</title>
        <authorList>
            <person name="Poehlein A."/>
            <person name="Heym D."/>
            <person name="Quitzke V."/>
            <person name="Fersch J."/>
            <person name="Daniel R."/>
            <person name="Rother M."/>
        </authorList>
    </citation>
    <scope>NUCLEOTIDE SEQUENCE [LARGE SCALE GENOMIC DNA]</scope>
    <source>
        <strain evidence="8">DSM 2067</strain>
    </source>
</reference>
<dbReference type="InterPro" id="IPR036034">
    <property type="entry name" value="PDZ_sf"/>
</dbReference>
<sequence>MIITIGEEKMELTSTAVLLFFLIFWTVLYIINHNKDKLGINLDLKTYMGIFGILRTQVGMNIIKKLGKYSIWQKLAYLSIPVCVVISIYTFYAFILSTVGLFDGTVEKEAAKPIIFLFGSTIPWIPGILAIIIGVTIHELSHGIVAASFGQKIKSSGLLLALGIPMGAFVELGDEFKDSKPKIRGAIAAAGPISNVLVFFLVLFAMPYFTGMNSKLTITDVLEDTPAYGIIFEGDVIYSINGKMVNSLNDFYDAVGDIQPEQSVELAVLRNNEVNSYYITTSEEGKMGIVSEPSKTVMYILQTFYWTSLLNMLLGFFNLLPAAPLDGYHIWMALPDAIRDFRKNNWFVSKIANLVGFVISERNLNSISIFVWLAILASMIYSFI</sequence>
<accession>A0A2L1CAE6</accession>
<dbReference type="InterPro" id="IPR001478">
    <property type="entry name" value="PDZ"/>
</dbReference>
<evidence type="ECO:0000259" key="6">
    <source>
        <dbReference type="SMART" id="SM00228"/>
    </source>
</evidence>
<dbReference type="EMBL" id="CP026606">
    <property type="protein sequence ID" value="AVB76324.1"/>
    <property type="molecule type" value="Genomic_DNA"/>
</dbReference>
<dbReference type="PANTHER" id="PTHR13325:SF3">
    <property type="entry name" value="MEMBRANE-BOUND TRANSCRIPTION FACTOR SITE-2 PROTEASE"/>
    <property type="match status" value="1"/>
</dbReference>
<gene>
    <name evidence="7" type="ORF">MMJJ_09150</name>
</gene>
<dbReference type="Gene3D" id="2.30.42.10">
    <property type="match status" value="1"/>
</dbReference>
<feature type="transmembrane region" description="Helical" evidence="5">
    <location>
        <begin position="185"/>
        <end position="206"/>
    </location>
</feature>
<feature type="transmembrane region" description="Helical" evidence="5">
    <location>
        <begin position="75"/>
        <end position="102"/>
    </location>
</feature>
<proteinExistence type="predicted"/>
<keyword evidence="2 5" id="KW-0812">Transmembrane</keyword>
<dbReference type="Pfam" id="PF02163">
    <property type="entry name" value="Peptidase_M50"/>
    <property type="match status" value="1"/>
</dbReference>
<keyword evidence="3 5" id="KW-1133">Transmembrane helix</keyword>
<dbReference type="GO" id="GO:0012505">
    <property type="term" value="C:endomembrane system"/>
    <property type="evidence" value="ECO:0007669"/>
    <property type="project" value="UniProtKB-SubCell"/>
</dbReference>
<feature type="domain" description="PDZ" evidence="6">
    <location>
        <begin position="195"/>
        <end position="272"/>
    </location>
</feature>
<evidence type="ECO:0000256" key="1">
    <source>
        <dbReference type="ARBA" id="ARBA00004127"/>
    </source>
</evidence>
<dbReference type="KEGG" id="mmad:MMJJ_09150"/>
<dbReference type="InterPro" id="IPR001193">
    <property type="entry name" value="MBTPS2"/>
</dbReference>
<dbReference type="AlphaFoldDB" id="A0A2L1CAE6"/>
<dbReference type="PANTHER" id="PTHR13325">
    <property type="entry name" value="PROTEASE M50 MEMBRANE-BOUND TRANSCRIPTION FACTOR SITE 2 PROTEASE"/>
    <property type="match status" value="1"/>
</dbReference>
<dbReference type="InterPro" id="IPR008915">
    <property type="entry name" value="Peptidase_M50"/>
</dbReference>
<dbReference type="SUPFAM" id="SSF50156">
    <property type="entry name" value="PDZ domain-like"/>
    <property type="match status" value="1"/>
</dbReference>
<evidence type="ECO:0000256" key="2">
    <source>
        <dbReference type="ARBA" id="ARBA00022692"/>
    </source>
</evidence>
<keyword evidence="4 5" id="KW-0472">Membrane</keyword>
<feature type="transmembrane region" description="Helical" evidence="5">
    <location>
        <begin position="156"/>
        <end position="173"/>
    </location>
</feature>
<protein>
    <submittedName>
        <fullName evidence="7">Peptidase family M50</fullName>
    </submittedName>
</protein>
<feature type="transmembrane region" description="Helical" evidence="5">
    <location>
        <begin position="296"/>
        <end position="317"/>
    </location>
</feature>
<feature type="transmembrane region" description="Helical" evidence="5">
    <location>
        <begin position="364"/>
        <end position="383"/>
    </location>
</feature>
<dbReference type="Proteomes" id="UP000239462">
    <property type="component" value="Chromosome"/>
</dbReference>
<dbReference type="GO" id="GO:0016020">
    <property type="term" value="C:membrane"/>
    <property type="evidence" value="ECO:0007669"/>
    <property type="project" value="InterPro"/>
</dbReference>
<feature type="transmembrane region" description="Helical" evidence="5">
    <location>
        <begin position="114"/>
        <end position="135"/>
    </location>
</feature>
<evidence type="ECO:0000256" key="4">
    <source>
        <dbReference type="ARBA" id="ARBA00023136"/>
    </source>
</evidence>
<evidence type="ECO:0000313" key="8">
    <source>
        <dbReference type="Proteomes" id="UP000239462"/>
    </source>
</evidence>
<organism evidence="7 8">
    <name type="scientific">Methanococcus maripaludis</name>
    <name type="common">Methanococcus deltae</name>
    <dbReference type="NCBI Taxonomy" id="39152"/>
    <lineage>
        <taxon>Archaea</taxon>
        <taxon>Methanobacteriati</taxon>
        <taxon>Methanobacteriota</taxon>
        <taxon>Methanomada group</taxon>
        <taxon>Methanococci</taxon>
        <taxon>Methanococcales</taxon>
        <taxon>Methanococcaceae</taxon>
        <taxon>Methanococcus</taxon>
    </lineage>
</organism>
<evidence type="ECO:0000313" key="7">
    <source>
        <dbReference type="EMBL" id="AVB76324.1"/>
    </source>
</evidence>
<evidence type="ECO:0000256" key="3">
    <source>
        <dbReference type="ARBA" id="ARBA00022989"/>
    </source>
</evidence>
<name>A0A2L1CAE6_METMI</name>